<dbReference type="Pfam" id="PF06035">
    <property type="entry name" value="Peptidase_C93"/>
    <property type="match status" value="1"/>
</dbReference>
<evidence type="ECO:0000313" key="1">
    <source>
        <dbReference type="EMBL" id="WED43885.1"/>
    </source>
</evidence>
<protein>
    <submittedName>
        <fullName evidence="1">Transglutaminase-like cysteine peptidase</fullName>
    </submittedName>
</protein>
<dbReference type="EMBL" id="CP119078">
    <property type="protein sequence ID" value="WED43885.1"/>
    <property type="molecule type" value="Genomic_DNA"/>
</dbReference>
<name>A0ABY8AWL3_9GAMM</name>
<gene>
    <name evidence="1" type="ORF">PXX05_03630</name>
</gene>
<organism evidence="1 2">
    <name type="scientific">Legionella cardiaca</name>
    <dbReference type="NCBI Taxonomy" id="1071983"/>
    <lineage>
        <taxon>Bacteria</taxon>
        <taxon>Pseudomonadati</taxon>
        <taxon>Pseudomonadota</taxon>
        <taxon>Gammaproteobacteria</taxon>
        <taxon>Legionellales</taxon>
        <taxon>Legionellaceae</taxon>
        <taxon>Legionella</taxon>
    </lineage>
</organism>
<accession>A0ABY8AWL3</accession>
<dbReference type="Gene3D" id="3.10.620.30">
    <property type="match status" value="1"/>
</dbReference>
<keyword evidence="2" id="KW-1185">Reference proteome</keyword>
<reference evidence="1 2" key="1">
    <citation type="submission" date="2023-02" db="EMBL/GenBank/DDBJ databases">
        <title>Genome Sequence of L. cardiaca H63T.</title>
        <authorList>
            <person name="Lopez A.E."/>
            <person name="Cianciotto N.P."/>
        </authorList>
    </citation>
    <scope>NUCLEOTIDE SEQUENCE [LARGE SCALE GENOMIC DNA]</scope>
    <source>
        <strain evidence="1 2">H63</strain>
    </source>
</reference>
<dbReference type="InterPro" id="IPR038765">
    <property type="entry name" value="Papain-like_cys_pep_sf"/>
</dbReference>
<dbReference type="InterPro" id="IPR010319">
    <property type="entry name" value="Transglutaminase-like_Cys_pept"/>
</dbReference>
<dbReference type="PANTHER" id="PTHR39327">
    <property type="match status" value="1"/>
</dbReference>
<dbReference type="RefSeq" id="WP_275089698.1">
    <property type="nucleotide sequence ID" value="NZ_CP119078.1"/>
</dbReference>
<dbReference type="SUPFAM" id="SSF54001">
    <property type="entry name" value="Cysteine proteinases"/>
    <property type="match status" value="1"/>
</dbReference>
<dbReference type="Proteomes" id="UP001222087">
    <property type="component" value="Chromosome"/>
</dbReference>
<dbReference type="PANTHER" id="PTHR39327:SF1">
    <property type="entry name" value="BLR5470 PROTEIN"/>
    <property type="match status" value="1"/>
</dbReference>
<sequence>MSGYSSTQENLPLSIEQIDKEQQKYTGAIAQRFAAWKKLILTNRNDATFNKLKVTNDFFNQFIFHYEDNTQGVEDYWQTPEEFIVSGEGDCEDFSIAKYFTLLALGVPMQTLRITYVKSVKLNRAHMVLAFYAKPNAEPLVLDNLVSEILPASKRPDLIPVYSFNGQGLWLAKQRSSDKFLGDSNRLTKWQSLIQRMQKR</sequence>
<evidence type="ECO:0000313" key="2">
    <source>
        <dbReference type="Proteomes" id="UP001222087"/>
    </source>
</evidence>
<proteinExistence type="predicted"/>